<evidence type="ECO:0000313" key="1">
    <source>
        <dbReference type="EMBL" id="KAK7309952.1"/>
    </source>
</evidence>
<protein>
    <submittedName>
        <fullName evidence="1">Uncharacterized protein</fullName>
    </submittedName>
</protein>
<gene>
    <name evidence="1" type="ORF">RJT34_07109</name>
</gene>
<dbReference type="PANTHER" id="PTHR36730">
    <property type="entry name" value="OS03G0210700 PROTEIN"/>
    <property type="match status" value="1"/>
</dbReference>
<dbReference type="AlphaFoldDB" id="A0AAN9K5H7"/>
<proteinExistence type="predicted"/>
<dbReference type="EMBL" id="JAYKXN010000002">
    <property type="protein sequence ID" value="KAK7309952.1"/>
    <property type="molecule type" value="Genomic_DNA"/>
</dbReference>
<name>A0AAN9K5H7_CLITE</name>
<organism evidence="1 2">
    <name type="scientific">Clitoria ternatea</name>
    <name type="common">Butterfly pea</name>
    <dbReference type="NCBI Taxonomy" id="43366"/>
    <lineage>
        <taxon>Eukaryota</taxon>
        <taxon>Viridiplantae</taxon>
        <taxon>Streptophyta</taxon>
        <taxon>Embryophyta</taxon>
        <taxon>Tracheophyta</taxon>
        <taxon>Spermatophyta</taxon>
        <taxon>Magnoliopsida</taxon>
        <taxon>eudicotyledons</taxon>
        <taxon>Gunneridae</taxon>
        <taxon>Pentapetalae</taxon>
        <taxon>rosids</taxon>
        <taxon>fabids</taxon>
        <taxon>Fabales</taxon>
        <taxon>Fabaceae</taxon>
        <taxon>Papilionoideae</taxon>
        <taxon>50 kb inversion clade</taxon>
        <taxon>NPAAA clade</taxon>
        <taxon>indigoferoid/millettioid clade</taxon>
        <taxon>Phaseoleae</taxon>
        <taxon>Clitoria</taxon>
    </lineage>
</organism>
<keyword evidence="2" id="KW-1185">Reference proteome</keyword>
<evidence type="ECO:0000313" key="2">
    <source>
        <dbReference type="Proteomes" id="UP001359559"/>
    </source>
</evidence>
<accession>A0AAN9K5H7</accession>
<sequence length="173" mass="19232">MGSSSLSSFFLHISSTPHSNFTQKLSTPQNKFQIGISTKETHFSRKVLHKSLPLAASIAVLLWSTPEENQKKYAENDARFQSSPLLKKLVENWKEIENKYCIRGAEWGGGDCSTEGMSPEEREKFLATLKQKAGLDFKSAITISRPLLMNNLKQETVKAGVESSSAYNFAAAE</sequence>
<dbReference type="Proteomes" id="UP001359559">
    <property type="component" value="Unassembled WGS sequence"/>
</dbReference>
<reference evidence="1 2" key="1">
    <citation type="submission" date="2024-01" db="EMBL/GenBank/DDBJ databases">
        <title>The genomes of 5 underutilized Papilionoideae crops provide insights into root nodulation and disease resistance.</title>
        <authorList>
            <person name="Yuan L."/>
        </authorList>
    </citation>
    <scope>NUCLEOTIDE SEQUENCE [LARGE SCALE GENOMIC DNA]</scope>
    <source>
        <strain evidence="1">LY-2023</strain>
        <tissue evidence="1">Leaf</tissue>
    </source>
</reference>
<comment type="caution">
    <text evidence="1">The sequence shown here is derived from an EMBL/GenBank/DDBJ whole genome shotgun (WGS) entry which is preliminary data.</text>
</comment>
<dbReference type="PANTHER" id="PTHR36730:SF1">
    <property type="entry name" value="CATHEPSIN PROPEPTIDE INHIBITOR DOMAIN-CONTAINING PROTEIN"/>
    <property type="match status" value="1"/>
</dbReference>